<dbReference type="InterPro" id="IPR034862">
    <property type="entry name" value="Fungal_Mei2-like_RRM3"/>
</dbReference>
<dbReference type="InterPro" id="IPR007201">
    <property type="entry name" value="Mei2-like_Rrm_C"/>
</dbReference>
<evidence type="ECO:0000256" key="1">
    <source>
        <dbReference type="ARBA" id="ARBA00022884"/>
    </source>
</evidence>
<feature type="compositionally biased region" description="Low complexity" evidence="3">
    <location>
        <begin position="10"/>
        <end position="22"/>
    </location>
</feature>
<comment type="caution">
    <text evidence="5">The sequence shown here is derived from an EMBL/GenBank/DDBJ whole genome shotgun (WGS) entry which is preliminary data.</text>
</comment>
<name>A0AA38RB13_9PEZI</name>
<evidence type="ECO:0000313" key="5">
    <source>
        <dbReference type="EMBL" id="KAJ9134484.1"/>
    </source>
</evidence>
<dbReference type="InterPro" id="IPR000504">
    <property type="entry name" value="RRM_dom"/>
</dbReference>
<evidence type="ECO:0000256" key="2">
    <source>
        <dbReference type="PROSITE-ProRule" id="PRU00176"/>
    </source>
</evidence>
<feature type="compositionally biased region" description="Polar residues" evidence="3">
    <location>
        <begin position="83"/>
        <end position="96"/>
    </location>
</feature>
<dbReference type="InterPro" id="IPR035979">
    <property type="entry name" value="RBD_domain_sf"/>
</dbReference>
<feature type="domain" description="RRM" evidence="4">
    <location>
        <begin position="494"/>
        <end position="578"/>
    </location>
</feature>
<dbReference type="AlphaFoldDB" id="A0AA38RB13"/>
<feature type="region of interest" description="Disordered" evidence="3">
    <location>
        <begin position="1"/>
        <end position="47"/>
    </location>
</feature>
<dbReference type="Pfam" id="PF04059">
    <property type="entry name" value="RRM_2"/>
    <property type="match status" value="1"/>
</dbReference>
<organism evidence="5 6">
    <name type="scientific">Pleurostoma richardsiae</name>
    <dbReference type="NCBI Taxonomy" id="41990"/>
    <lineage>
        <taxon>Eukaryota</taxon>
        <taxon>Fungi</taxon>
        <taxon>Dikarya</taxon>
        <taxon>Ascomycota</taxon>
        <taxon>Pezizomycotina</taxon>
        <taxon>Sordariomycetes</taxon>
        <taxon>Sordariomycetidae</taxon>
        <taxon>Calosphaeriales</taxon>
        <taxon>Pleurostomataceae</taxon>
        <taxon>Pleurostoma</taxon>
    </lineage>
</organism>
<dbReference type="Proteomes" id="UP001174694">
    <property type="component" value="Unassembled WGS sequence"/>
</dbReference>
<gene>
    <name evidence="5" type="ORF">NKR23_g10142</name>
</gene>
<evidence type="ECO:0000313" key="6">
    <source>
        <dbReference type="Proteomes" id="UP001174694"/>
    </source>
</evidence>
<evidence type="ECO:0000256" key="3">
    <source>
        <dbReference type="SAM" id="MobiDB-lite"/>
    </source>
</evidence>
<dbReference type="GO" id="GO:0003723">
    <property type="term" value="F:RNA binding"/>
    <property type="evidence" value="ECO:0007669"/>
    <property type="project" value="UniProtKB-UniRule"/>
</dbReference>
<sequence>MAQSHEVAFDPSSPHSSSGGADSYKHEGTPDTRLTAFSPDEGSAKSSKLLNTLSLSASKANPDKLSVDSYRGDTAQLDRDPFVTTNSTSKGPQKLSATASAFRPFSAPLIANGSAEATPKPEAARITDANQNLLPVSSDLSTNLQLSRCLTILSPSEKITLKDINAYLLKFDQLDFPFHGTKQIQCKNDKVHILFSNLRDSCMVQRNVKIGSLDWEANFVSPTTFVQSSPDRRIPTYNDGQISLLALLLPGISLDASHAEAIVFNLLLAEGDMLAFQRQAGFGDCILRAVVEYYDVDIAMGVLSKYNGFTIEGIQIVLSPYKPDDTALSNGAGDGIASPGRHQFEDLTAALQSMSLSRPQQSRSAFLATASHAPVPPNLQVQPQYALYQPLIYRGQFPAITPVLFDNQLARAHSASPSTASVPLLGPAYPPMTTVPALPLHHEFANPRSAQNYNRQDGRRQHAMRISRSPYYNAAGHHNHVDVNRIREGIDVRTTIMLRNIPNKVDQAMLKRIVDESSWGKYDFMYLRIDFANDCNVGYAFINFVDPLDIIDFVNARGNQRWNCFKSDKVAEISYATIQGKDCLVQKFRNSSVMLEAEHYRPKLYYTSNGPVPELAGQEEPFPGPDNQSKMKRSCENAEHVGLFTPNAGQHFRDEQRRRRSQYDRGTRLAALEEYDYETALQQLYAAN</sequence>
<dbReference type="SUPFAM" id="SSF54928">
    <property type="entry name" value="RNA-binding domain, RBD"/>
    <property type="match status" value="1"/>
</dbReference>
<proteinExistence type="predicted"/>
<dbReference type="EMBL" id="JANBVO010000043">
    <property type="protein sequence ID" value="KAJ9134484.1"/>
    <property type="molecule type" value="Genomic_DNA"/>
</dbReference>
<feature type="region of interest" description="Disordered" evidence="3">
    <location>
        <begin position="62"/>
        <end position="96"/>
    </location>
</feature>
<protein>
    <submittedName>
        <fullName evidence="5">RNA recognition motif 2-domain-containing protein</fullName>
    </submittedName>
</protein>
<dbReference type="CDD" id="cd12532">
    <property type="entry name" value="RRM3_MEI2_fungi"/>
    <property type="match status" value="1"/>
</dbReference>
<keyword evidence="6" id="KW-1185">Reference proteome</keyword>
<keyword evidence="1 2" id="KW-0694">RNA-binding</keyword>
<accession>A0AA38RB13</accession>
<dbReference type="PANTHER" id="PTHR23189">
    <property type="entry name" value="RNA RECOGNITION MOTIF-CONTAINING"/>
    <property type="match status" value="1"/>
</dbReference>
<dbReference type="PROSITE" id="PS50102">
    <property type="entry name" value="RRM"/>
    <property type="match status" value="1"/>
</dbReference>
<reference evidence="5" key="1">
    <citation type="submission" date="2022-07" db="EMBL/GenBank/DDBJ databases">
        <title>Fungi with potential for degradation of polypropylene.</title>
        <authorList>
            <person name="Gostincar C."/>
        </authorList>
    </citation>
    <scope>NUCLEOTIDE SEQUENCE</scope>
    <source>
        <strain evidence="5">EXF-13308</strain>
    </source>
</reference>
<evidence type="ECO:0000259" key="4">
    <source>
        <dbReference type="PROSITE" id="PS50102"/>
    </source>
</evidence>